<gene>
    <name evidence="1" type="ORF">VNO77_02915</name>
</gene>
<sequence>MAMVSVQARVKKVKGNKEIKSPYIRSRFFILRAEKHQDKKTVGPCWRFCRGMLLLVSYGGAFPRLLVQEFQPFSPDKEQCVCVYNVMHFYLQMCGQILEKLALFSSYVKVGKRASTFMLKLCLRFGTVDLRKRCKNFVSGNGCGDSNGLCLSKLNCDNVDISYEA</sequence>
<dbReference type="Proteomes" id="UP001367508">
    <property type="component" value="Unassembled WGS sequence"/>
</dbReference>
<accession>A0AAN9MYT8</accession>
<protein>
    <submittedName>
        <fullName evidence="1">Uncharacterized protein</fullName>
    </submittedName>
</protein>
<dbReference type="EMBL" id="JAYMYQ010000001">
    <property type="protein sequence ID" value="KAK7360898.1"/>
    <property type="molecule type" value="Genomic_DNA"/>
</dbReference>
<evidence type="ECO:0000313" key="2">
    <source>
        <dbReference type="Proteomes" id="UP001367508"/>
    </source>
</evidence>
<proteinExistence type="predicted"/>
<name>A0AAN9MYT8_CANGL</name>
<comment type="caution">
    <text evidence="1">The sequence shown here is derived from an EMBL/GenBank/DDBJ whole genome shotgun (WGS) entry which is preliminary data.</text>
</comment>
<evidence type="ECO:0000313" key="1">
    <source>
        <dbReference type="EMBL" id="KAK7360898.1"/>
    </source>
</evidence>
<organism evidence="1 2">
    <name type="scientific">Canavalia gladiata</name>
    <name type="common">Sword bean</name>
    <name type="synonym">Dolichos gladiatus</name>
    <dbReference type="NCBI Taxonomy" id="3824"/>
    <lineage>
        <taxon>Eukaryota</taxon>
        <taxon>Viridiplantae</taxon>
        <taxon>Streptophyta</taxon>
        <taxon>Embryophyta</taxon>
        <taxon>Tracheophyta</taxon>
        <taxon>Spermatophyta</taxon>
        <taxon>Magnoliopsida</taxon>
        <taxon>eudicotyledons</taxon>
        <taxon>Gunneridae</taxon>
        <taxon>Pentapetalae</taxon>
        <taxon>rosids</taxon>
        <taxon>fabids</taxon>
        <taxon>Fabales</taxon>
        <taxon>Fabaceae</taxon>
        <taxon>Papilionoideae</taxon>
        <taxon>50 kb inversion clade</taxon>
        <taxon>NPAAA clade</taxon>
        <taxon>indigoferoid/millettioid clade</taxon>
        <taxon>Phaseoleae</taxon>
        <taxon>Canavalia</taxon>
    </lineage>
</organism>
<reference evidence="1 2" key="1">
    <citation type="submission" date="2024-01" db="EMBL/GenBank/DDBJ databases">
        <title>The genomes of 5 underutilized Papilionoideae crops provide insights into root nodulation and disease resistanc.</title>
        <authorList>
            <person name="Jiang F."/>
        </authorList>
    </citation>
    <scope>NUCLEOTIDE SEQUENCE [LARGE SCALE GENOMIC DNA]</scope>
    <source>
        <strain evidence="1">LVBAO_FW01</strain>
        <tissue evidence="1">Leaves</tissue>
    </source>
</reference>
<dbReference type="AlphaFoldDB" id="A0AAN9MYT8"/>
<keyword evidence="2" id="KW-1185">Reference proteome</keyword>